<feature type="compositionally biased region" description="Pro residues" evidence="1">
    <location>
        <begin position="45"/>
        <end position="55"/>
    </location>
</feature>
<comment type="caution">
    <text evidence="2">The sequence shown here is derived from an EMBL/GenBank/DDBJ whole genome shotgun (WGS) entry which is preliminary data.</text>
</comment>
<organism evidence="2 3">
    <name type="scientific">Xanthomonas citri pv. citri</name>
    <dbReference type="NCBI Taxonomy" id="611301"/>
    <lineage>
        <taxon>Bacteria</taxon>
        <taxon>Pseudomonadati</taxon>
        <taxon>Pseudomonadota</taxon>
        <taxon>Gammaproteobacteria</taxon>
        <taxon>Lysobacterales</taxon>
        <taxon>Lysobacteraceae</taxon>
        <taxon>Xanthomonas</taxon>
    </lineage>
</organism>
<evidence type="ECO:0000313" key="2">
    <source>
        <dbReference type="EMBL" id="CEG17206.1"/>
    </source>
</evidence>
<gene>
    <name evidence="2" type="ORF">XAC3562_610078</name>
</gene>
<proteinExistence type="predicted"/>
<dbReference type="Proteomes" id="UP000052230">
    <property type="component" value="Unassembled WGS sequence"/>
</dbReference>
<sequence>MPRTRGHLSGTLTFAPADPVDNARLPGLQQEFPWVTGPRSTPPTARLPPGTPRPLPARAAAWW</sequence>
<reference evidence="2 3" key="1">
    <citation type="submission" date="2014-09" db="EMBL/GenBank/DDBJ databases">
        <authorList>
            <person name="Regsiter A."/>
        </authorList>
    </citation>
    <scope>NUCLEOTIDE SEQUENCE [LARGE SCALE GENOMIC DNA]</scope>
</reference>
<feature type="region of interest" description="Disordered" evidence="1">
    <location>
        <begin position="1"/>
        <end position="63"/>
    </location>
</feature>
<evidence type="ECO:0000313" key="3">
    <source>
        <dbReference type="Proteomes" id="UP000052230"/>
    </source>
</evidence>
<keyword evidence="3" id="KW-1185">Reference proteome</keyword>
<protein>
    <submittedName>
        <fullName evidence="2">Uncharacterized protein</fullName>
    </submittedName>
</protein>
<evidence type="ECO:0000256" key="1">
    <source>
        <dbReference type="SAM" id="MobiDB-lite"/>
    </source>
</evidence>
<dbReference type="EMBL" id="CCXZ01000157">
    <property type="protein sequence ID" value="CEG17206.1"/>
    <property type="molecule type" value="Genomic_DNA"/>
</dbReference>
<dbReference type="AlphaFoldDB" id="A0A0U5FLS9"/>
<accession>A0A0U5FLS9</accession>
<name>A0A0U5FLS9_XANCI</name>